<gene>
    <name evidence="3" type="ORF">GRI38_11215</name>
</gene>
<keyword evidence="4" id="KW-1185">Reference proteome</keyword>
<dbReference type="OrthoDB" id="1524207at2"/>
<reference evidence="3 4" key="1">
    <citation type="submission" date="2019-12" db="EMBL/GenBank/DDBJ databases">
        <title>Genomic-based taxomic classification of the family Erythrobacteraceae.</title>
        <authorList>
            <person name="Xu L."/>
        </authorList>
    </citation>
    <scope>NUCLEOTIDE SEQUENCE [LARGE SCALE GENOMIC DNA]</scope>
    <source>
        <strain evidence="3 4">MCCC 1A09962</strain>
    </source>
</reference>
<dbReference type="RefSeq" id="WP_160683826.1">
    <property type="nucleotide sequence ID" value="NZ_WTYW01000003.1"/>
</dbReference>
<dbReference type="EMBL" id="WTYW01000003">
    <property type="protein sequence ID" value="MXO86593.1"/>
    <property type="molecule type" value="Genomic_DNA"/>
</dbReference>
<name>A0A844ZGU0_9SPHN</name>
<sequence length="215" mass="23612">MTFRIPPALLSPALLLLAASCSEPAEQAETGMPAEEEVDAPGFWTALSSHCGRTYSSQMAQASPTIEAPVTQGDMLMSITQCSDTRIVMPFYTQDERGDWLRARQWIFARDETGGLAMRYERRRQDRSGDTVTLFDAAEASGNAAVFERRGWSERAANSWRIAVDPAGKDDAQIAYELADAPGRPYRITFDASRPVPLPPIAEAQTGRQGLSQKP</sequence>
<proteinExistence type="predicted"/>
<protein>
    <submittedName>
        <fullName evidence="3">Uncharacterized protein</fullName>
    </submittedName>
</protein>
<accession>A0A844ZGU0</accession>
<evidence type="ECO:0000256" key="1">
    <source>
        <dbReference type="SAM" id="MobiDB-lite"/>
    </source>
</evidence>
<dbReference type="PROSITE" id="PS51257">
    <property type="entry name" value="PROKAR_LIPOPROTEIN"/>
    <property type="match status" value="1"/>
</dbReference>
<feature type="compositionally biased region" description="Polar residues" evidence="1">
    <location>
        <begin position="206"/>
        <end position="215"/>
    </location>
</feature>
<evidence type="ECO:0000313" key="4">
    <source>
        <dbReference type="Proteomes" id="UP000433104"/>
    </source>
</evidence>
<dbReference type="Proteomes" id="UP000433104">
    <property type="component" value="Unassembled WGS sequence"/>
</dbReference>
<comment type="caution">
    <text evidence="3">The sequence shown here is derived from an EMBL/GenBank/DDBJ whole genome shotgun (WGS) entry which is preliminary data.</text>
</comment>
<feature type="region of interest" description="Disordered" evidence="1">
    <location>
        <begin position="191"/>
        <end position="215"/>
    </location>
</feature>
<organism evidence="3 4">
    <name type="scientific">Parapontixanthobacter aurantiacus</name>
    <dbReference type="NCBI Taxonomy" id="1463599"/>
    <lineage>
        <taxon>Bacteria</taxon>
        <taxon>Pseudomonadati</taxon>
        <taxon>Pseudomonadota</taxon>
        <taxon>Alphaproteobacteria</taxon>
        <taxon>Sphingomonadales</taxon>
        <taxon>Erythrobacteraceae</taxon>
        <taxon>Parapontixanthobacter</taxon>
    </lineage>
</organism>
<evidence type="ECO:0000256" key="2">
    <source>
        <dbReference type="SAM" id="SignalP"/>
    </source>
</evidence>
<dbReference type="AlphaFoldDB" id="A0A844ZGU0"/>
<keyword evidence="2" id="KW-0732">Signal</keyword>
<evidence type="ECO:0000313" key="3">
    <source>
        <dbReference type="EMBL" id="MXO86593.1"/>
    </source>
</evidence>
<feature type="chain" id="PRO_5033042195" evidence="2">
    <location>
        <begin position="28"/>
        <end position="215"/>
    </location>
</feature>
<feature type="signal peptide" evidence="2">
    <location>
        <begin position="1"/>
        <end position="27"/>
    </location>
</feature>